<name>A0A7Z0VQM4_9GAMM</name>
<dbReference type="RefSeq" id="WP_069120784.1">
    <property type="nucleotide sequence ID" value="NZ_MARB01000001.1"/>
</dbReference>
<proteinExistence type="inferred from homology"/>
<feature type="domain" description="HupH hydrogenase expression protein C-terminal" evidence="3">
    <location>
        <begin position="56"/>
        <end position="149"/>
    </location>
</feature>
<dbReference type="Gene3D" id="3.30.1370.140">
    <property type="entry name" value="HupH hydrogenase expression protein, C-terminal domain"/>
    <property type="match status" value="2"/>
</dbReference>
<sequence length="289" mass="32214">MNEIDIPVSVTGPGSQPAENDGASLDILQLPDEMSTFSMPEMPEPDQVQDLDSGMAALTELDEVLQHQAKVRDIKPEVVDITHLDRENSSLVDQVLGEGEVSMVYRSADTSARIQESVMAGIWRIRYYNQQEETTVDTIEVARVPRLCRRHVFSQAAHRADSQLKSIPEGVLNAPPLLAEINDKVSEYRPGKESHVINLTLLPQTEQDLAFLIERLGEGSLTILSRGYGNCRITSTAVQNVWWVQYFNSQDKNILNTLEIGDVPAVAAAANEDIQESARRLNEIMEAYR</sequence>
<dbReference type="OrthoDB" id="6560677at2"/>
<feature type="region of interest" description="Disordered" evidence="2">
    <location>
        <begin position="1"/>
        <end position="22"/>
    </location>
</feature>
<reference evidence="4 5" key="1">
    <citation type="submission" date="2016-06" db="EMBL/GenBank/DDBJ databases">
        <title>Genome sequence of endosymbiont of Candidatus Endolucinida thiodiazotropha.</title>
        <authorList>
            <person name="Poehlein A."/>
            <person name="Koenig S."/>
            <person name="Heiden S.E."/>
            <person name="Thuermer A."/>
            <person name="Voget S."/>
            <person name="Daniel R."/>
            <person name="Markert S."/>
            <person name="Gros O."/>
            <person name="Schweder T."/>
        </authorList>
    </citation>
    <scope>NUCLEOTIDE SEQUENCE [LARGE SCALE GENOMIC DNA]</scope>
    <source>
        <strain evidence="4 5">COS</strain>
    </source>
</reference>
<dbReference type="Proteomes" id="UP000094769">
    <property type="component" value="Unassembled WGS sequence"/>
</dbReference>
<dbReference type="EMBL" id="MARB01000001">
    <property type="protein sequence ID" value="ODJ89705.1"/>
    <property type="molecule type" value="Genomic_DNA"/>
</dbReference>
<accession>A0A7Z0VQM4</accession>
<gene>
    <name evidence="4" type="ORF">CODIS_02650</name>
</gene>
<dbReference type="Pfam" id="PF04809">
    <property type="entry name" value="HupH_C"/>
    <property type="match status" value="2"/>
</dbReference>
<evidence type="ECO:0000313" key="4">
    <source>
        <dbReference type="EMBL" id="ODJ89705.1"/>
    </source>
</evidence>
<evidence type="ECO:0000256" key="1">
    <source>
        <dbReference type="ARBA" id="ARBA00010832"/>
    </source>
</evidence>
<keyword evidence="5" id="KW-1185">Reference proteome</keyword>
<protein>
    <recommendedName>
        <fullName evidence="3">HupH hydrogenase expression protein C-terminal domain-containing protein</fullName>
    </recommendedName>
</protein>
<dbReference type="InterPro" id="IPR038527">
    <property type="entry name" value="HupH_C_sf"/>
</dbReference>
<evidence type="ECO:0000256" key="2">
    <source>
        <dbReference type="SAM" id="MobiDB-lite"/>
    </source>
</evidence>
<organism evidence="4 5">
    <name type="scientific">Candidatus Thiodiazotropha endolucinida</name>
    <dbReference type="NCBI Taxonomy" id="1655433"/>
    <lineage>
        <taxon>Bacteria</taxon>
        <taxon>Pseudomonadati</taxon>
        <taxon>Pseudomonadota</taxon>
        <taxon>Gammaproteobacteria</taxon>
        <taxon>Chromatiales</taxon>
        <taxon>Sedimenticolaceae</taxon>
        <taxon>Candidatus Thiodiazotropha</taxon>
    </lineage>
</organism>
<evidence type="ECO:0000259" key="3">
    <source>
        <dbReference type="Pfam" id="PF04809"/>
    </source>
</evidence>
<feature type="domain" description="HupH hydrogenase expression protein C-terminal" evidence="3">
    <location>
        <begin position="171"/>
        <end position="287"/>
    </location>
</feature>
<comment type="caution">
    <text evidence="4">The sequence shown here is derived from an EMBL/GenBank/DDBJ whole genome shotgun (WGS) entry which is preliminary data.</text>
</comment>
<dbReference type="AlphaFoldDB" id="A0A7Z0VQM4"/>
<dbReference type="InterPro" id="IPR006894">
    <property type="entry name" value="HupH_Hydgase_express_prot_C"/>
</dbReference>
<comment type="similarity">
    <text evidence="1">Belongs to the HupH/HyaF family.</text>
</comment>
<evidence type="ECO:0000313" key="5">
    <source>
        <dbReference type="Proteomes" id="UP000094769"/>
    </source>
</evidence>